<dbReference type="InterPro" id="IPR027417">
    <property type="entry name" value="P-loop_NTPase"/>
</dbReference>
<dbReference type="Gene3D" id="1.10.10.60">
    <property type="entry name" value="Homeodomain-like"/>
    <property type="match status" value="1"/>
</dbReference>
<dbReference type="GO" id="GO:0016757">
    <property type="term" value="F:glycosyltransferase activity"/>
    <property type="evidence" value="ECO:0007669"/>
    <property type="project" value="InterPro"/>
</dbReference>
<reference evidence="7 8" key="1">
    <citation type="submission" date="2019-08" db="EMBL/GenBank/DDBJ databases">
        <title>Complete genome sequence of Candidatus Uab amorphum.</title>
        <authorList>
            <person name="Shiratori T."/>
            <person name="Suzuki S."/>
            <person name="Kakizawa Y."/>
            <person name="Ishida K."/>
        </authorList>
    </citation>
    <scope>NUCLEOTIDE SEQUENCE [LARGE SCALE GENOMIC DNA]</scope>
    <source>
        <strain evidence="7 8">SRT547</strain>
    </source>
</reference>
<dbReference type="InterPro" id="IPR025944">
    <property type="entry name" value="Sigma_54_int_dom_CS"/>
</dbReference>
<dbReference type="RefSeq" id="WP_151970955.1">
    <property type="nucleotide sequence ID" value="NZ_AP019860.1"/>
</dbReference>
<dbReference type="SMART" id="SM00382">
    <property type="entry name" value="AAA"/>
    <property type="match status" value="1"/>
</dbReference>
<keyword evidence="4" id="KW-0238">DNA-binding</keyword>
<organism evidence="7 8">
    <name type="scientific">Uabimicrobium amorphum</name>
    <dbReference type="NCBI Taxonomy" id="2596890"/>
    <lineage>
        <taxon>Bacteria</taxon>
        <taxon>Pseudomonadati</taxon>
        <taxon>Planctomycetota</taxon>
        <taxon>Candidatus Uabimicrobiia</taxon>
        <taxon>Candidatus Uabimicrobiales</taxon>
        <taxon>Candidatus Uabimicrobiaceae</taxon>
        <taxon>Candidatus Uabimicrobium</taxon>
    </lineage>
</organism>
<dbReference type="FunFam" id="3.40.50.300:FF:000006">
    <property type="entry name" value="DNA-binding transcriptional regulator NtrC"/>
    <property type="match status" value="1"/>
</dbReference>
<dbReference type="KEGG" id="uam:UABAM_05321"/>
<dbReference type="OrthoDB" id="9771372at2"/>
<dbReference type="InterPro" id="IPR002197">
    <property type="entry name" value="HTH_Fis"/>
</dbReference>
<dbReference type="PROSITE" id="PS00675">
    <property type="entry name" value="SIGMA54_INTERACT_1"/>
    <property type="match status" value="1"/>
</dbReference>
<evidence type="ECO:0000256" key="5">
    <source>
        <dbReference type="ARBA" id="ARBA00023163"/>
    </source>
</evidence>
<dbReference type="InterPro" id="IPR003593">
    <property type="entry name" value="AAA+_ATPase"/>
</dbReference>
<dbReference type="AlphaFoldDB" id="A0A5S9F6P9"/>
<dbReference type="Gene3D" id="1.10.8.60">
    <property type="match status" value="1"/>
</dbReference>
<keyword evidence="2" id="KW-0067">ATP-binding</keyword>
<dbReference type="PROSITE" id="PS50045">
    <property type="entry name" value="SIGMA54_INTERACT_4"/>
    <property type="match status" value="1"/>
</dbReference>
<dbReference type="Gene3D" id="3.40.50.2000">
    <property type="entry name" value="Glycogen Phosphorylase B"/>
    <property type="match status" value="2"/>
</dbReference>
<evidence type="ECO:0000259" key="6">
    <source>
        <dbReference type="PROSITE" id="PS50045"/>
    </source>
</evidence>
<keyword evidence="1" id="KW-0547">Nucleotide-binding</keyword>
<dbReference type="CDD" id="cd00009">
    <property type="entry name" value="AAA"/>
    <property type="match status" value="1"/>
</dbReference>
<dbReference type="Pfam" id="PF25601">
    <property type="entry name" value="AAA_lid_14"/>
    <property type="match status" value="1"/>
</dbReference>
<evidence type="ECO:0000256" key="1">
    <source>
        <dbReference type="ARBA" id="ARBA00022741"/>
    </source>
</evidence>
<dbReference type="PANTHER" id="PTHR32071">
    <property type="entry name" value="TRANSCRIPTIONAL REGULATORY PROTEIN"/>
    <property type="match status" value="1"/>
</dbReference>
<dbReference type="Pfam" id="PF00534">
    <property type="entry name" value="Glycos_transf_1"/>
    <property type="match status" value="1"/>
</dbReference>
<dbReference type="Pfam" id="PF00158">
    <property type="entry name" value="Sigma54_activat"/>
    <property type="match status" value="1"/>
</dbReference>
<keyword evidence="5" id="KW-0804">Transcription</keyword>
<gene>
    <name evidence="7" type="ORF">UABAM_05321</name>
</gene>
<dbReference type="Pfam" id="PF02954">
    <property type="entry name" value="HTH_8"/>
    <property type="match status" value="1"/>
</dbReference>
<dbReference type="GO" id="GO:0006355">
    <property type="term" value="P:regulation of DNA-templated transcription"/>
    <property type="evidence" value="ECO:0007669"/>
    <property type="project" value="InterPro"/>
</dbReference>
<dbReference type="Proteomes" id="UP000326354">
    <property type="component" value="Chromosome"/>
</dbReference>
<evidence type="ECO:0000313" key="7">
    <source>
        <dbReference type="EMBL" id="BBM86919.1"/>
    </source>
</evidence>
<name>A0A5S9F6P9_UABAM</name>
<evidence type="ECO:0000256" key="3">
    <source>
        <dbReference type="ARBA" id="ARBA00023015"/>
    </source>
</evidence>
<proteinExistence type="predicted"/>
<dbReference type="EMBL" id="AP019860">
    <property type="protein sequence ID" value="BBM86919.1"/>
    <property type="molecule type" value="Genomic_DNA"/>
</dbReference>
<dbReference type="PROSITE" id="PS00688">
    <property type="entry name" value="SIGMA54_INTERACT_3"/>
    <property type="match status" value="1"/>
</dbReference>
<evidence type="ECO:0000313" key="8">
    <source>
        <dbReference type="Proteomes" id="UP000326354"/>
    </source>
</evidence>
<dbReference type="SUPFAM" id="SSF53756">
    <property type="entry name" value="UDP-Glycosyltransferase/glycogen phosphorylase"/>
    <property type="match status" value="1"/>
</dbReference>
<dbReference type="SUPFAM" id="SSF52540">
    <property type="entry name" value="P-loop containing nucleoside triphosphate hydrolases"/>
    <property type="match status" value="1"/>
</dbReference>
<dbReference type="GO" id="GO:0043565">
    <property type="term" value="F:sequence-specific DNA binding"/>
    <property type="evidence" value="ECO:0007669"/>
    <property type="project" value="InterPro"/>
</dbReference>
<dbReference type="InterPro" id="IPR025662">
    <property type="entry name" value="Sigma_54_int_dom_ATP-bd_1"/>
</dbReference>
<accession>A0A5S9F6P9</accession>
<keyword evidence="3" id="KW-0805">Transcription regulation</keyword>
<dbReference type="InterPro" id="IPR009057">
    <property type="entry name" value="Homeodomain-like_sf"/>
</dbReference>
<dbReference type="SUPFAM" id="SSF46689">
    <property type="entry name" value="Homeodomain-like"/>
    <property type="match status" value="1"/>
</dbReference>
<keyword evidence="8" id="KW-1185">Reference proteome</keyword>
<dbReference type="InterPro" id="IPR001296">
    <property type="entry name" value="Glyco_trans_1"/>
</dbReference>
<dbReference type="InterPro" id="IPR002078">
    <property type="entry name" value="Sigma_54_int"/>
</dbReference>
<evidence type="ECO:0000256" key="4">
    <source>
        <dbReference type="ARBA" id="ARBA00023125"/>
    </source>
</evidence>
<protein>
    <submittedName>
        <fullName evidence="7">Sigma-54-dependent Fis family transcriptional regulator</fullName>
    </submittedName>
</protein>
<dbReference type="PRINTS" id="PR01590">
    <property type="entry name" value="HTHFIS"/>
</dbReference>
<dbReference type="PROSITE" id="PS00676">
    <property type="entry name" value="SIGMA54_INTERACT_2"/>
    <property type="match status" value="1"/>
</dbReference>
<dbReference type="InterPro" id="IPR025943">
    <property type="entry name" value="Sigma_54_int_dom_ATP-bd_2"/>
</dbReference>
<dbReference type="GO" id="GO:0005524">
    <property type="term" value="F:ATP binding"/>
    <property type="evidence" value="ECO:0007669"/>
    <property type="project" value="UniProtKB-KW"/>
</dbReference>
<evidence type="ECO:0000256" key="2">
    <source>
        <dbReference type="ARBA" id="ARBA00022840"/>
    </source>
</evidence>
<sequence>MPKLEIDSYELYVKKETLIEIKSLSSSLQTKKWTNIIFEEDEVLFKKITQLSNNLGIDCHYITINQKQYMKSLNKLDLHKHLLFVEKNYQKILVTADIISIHSPYLLFLLHNNSLFGNVLWHSYAALSEKWFYILKPYIDQCAATVVGTEDFYSEKSKGPLYQIFPYIDPLRQVEKMPQKDNDKLEFIKNHHSISIVCFPMANHDYTAKILSAFRQLDRSCYLIFVSCTEDKKYVKKLQKEVANEGNIEILQDLPSCVVHSILKVSTVAIYLNQDVPSADNIVANAMWYHTPVIGLNTPAISMQVAHQKSGYLLDEVTEKSIFAAINFIIENNAKAIGEEGHKYVQKHFLLPEFLYRYFQLLSFYSDMSTEIPPFRLNELSYNELIQDIRPKHPYLSIATETKVDLSNQIPRGTKTRYANLVGGSSKMQDLFSTIDKVANSDASVLIIGETGTGKELVAAALHSKSKRNKYELVSVNCAAIPETLQEATLFGYEKGAFTGAQKNKSGLIEKANNGTLFLDELACASMELQAKLLRVLETKKFSRVGSTKEIAVDFRIVCATNVDPQQQAREGNFREDLWYRINSITLELPALREREDDVVLLAEHFANLYARRNKIDLPKWNQDTLTALRNYSWPGNIRELKHAVEFALIMDGDSVISFDDLPKHITQIIKSKSGFSGKLQEARSTSERDYFIQLLQETKGNVSQTAKKSGLTRPYLYEKLKKLQINIRDYRK</sequence>
<feature type="domain" description="Sigma-54 factor interaction" evidence="6">
    <location>
        <begin position="421"/>
        <end position="650"/>
    </location>
</feature>
<dbReference type="Gene3D" id="3.40.50.300">
    <property type="entry name" value="P-loop containing nucleotide triphosphate hydrolases"/>
    <property type="match status" value="1"/>
</dbReference>
<dbReference type="InterPro" id="IPR058031">
    <property type="entry name" value="AAA_lid_NorR"/>
</dbReference>